<dbReference type="AlphaFoldDB" id="A0A0R1S8X4"/>
<comment type="caution">
    <text evidence="2">The sequence shown here is derived from an EMBL/GenBank/DDBJ whole genome shotgun (WGS) entry which is preliminary data.</text>
</comment>
<dbReference type="PANTHER" id="PTHR13355">
    <property type="entry name" value="GLUCOSAMINE 6-PHOSPHATE N-ACETYLTRANSFERASE"/>
    <property type="match status" value="1"/>
</dbReference>
<dbReference type="PANTHER" id="PTHR13355:SF11">
    <property type="entry name" value="GLUCOSAMINE 6-PHOSPHATE N-ACETYLTRANSFERASE"/>
    <property type="match status" value="1"/>
</dbReference>
<sequence>MIKPKMTVKPFSSLTTQELFKIYQLRVAVFVVEQQCPYQEVDDDDLRSFHLMLQDDDRSLMAYARIIPEKNQTVARIGRVIVAPDFRKAGLGRYLIQAAINQAIKLIPYTNKIVLAGQAYLKDFYHSFGFHDVSDVYLEDDIPHIDMEMVISNRHG</sequence>
<dbReference type="InterPro" id="IPR016181">
    <property type="entry name" value="Acyl_CoA_acyltransferase"/>
</dbReference>
<dbReference type="InterPro" id="IPR000182">
    <property type="entry name" value="GNAT_dom"/>
</dbReference>
<organism evidence="2 3">
    <name type="scientific">Lentilactobacillus diolivorans DSM 14421</name>
    <dbReference type="NCBI Taxonomy" id="1423739"/>
    <lineage>
        <taxon>Bacteria</taxon>
        <taxon>Bacillati</taxon>
        <taxon>Bacillota</taxon>
        <taxon>Bacilli</taxon>
        <taxon>Lactobacillales</taxon>
        <taxon>Lactobacillaceae</taxon>
        <taxon>Lentilactobacillus</taxon>
    </lineage>
</organism>
<dbReference type="GO" id="GO:0004343">
    <property type="term" value="F:glucosamine 6-phosphate N-acetyltransferase activity"/>
    <property type="evidence" value="ECO:0007669"/>
    <property type="project" value="TreeGrafter"/>
</dbReference>
<dbReference type="EMBL" id="AZEY01000105">
    <property type="protein sequence ID" value="KRL62917.1"/>
    <property type="molecule type" value="Genomic_DNA"/>
</dbReference>
<dbReference type="PATRIC" id="fig|1423739.3.peg.1871"/>
<evidence type="ECO:0000313" key="2">
    <source>
        <dbReference type="EMBL" id="KRL62917.1"/>
    </source>
</evidence>
<dbReference type="Gene3D" id="3.40.630.30">
    <property type="match status" value="1"/>
</dbReference>
<name>A0A0R1S8X4_9LACO</name>
<dbReference type="CDD" id="cd04301">
    <property type="entry name" value="NAT_SF"/>
    <property type="match status" value="1"/>
</dbReference>
<dbReference type="Proteomes" id="UP000052013">
    <property type="component" value="Unassembled WGS sequence"/>
</dbReference>
<dbReference type="PROSITE" id="PS51186">
    <property type="entry name" value="GNAT"/>
    <property type="match status" value="1"/>
</dbReference>
<dbReference type="SUPFAM" id="SSF55729">
    <property type="entry name" value="Acyl-CoA N-acyltransferases (Nat)"/>
    <property type="match status" value="1"/>
</dbReference>
<dbReference type="RefSeq" id="WP_083485145.1">
    <property type="nucleotide sequence ID" value="NZ_AZEY01000105.1"/>
</dbReference>
<evidence type="ECO:0000313" key="3">
    <source>
        <dbReference type="Proteomes" id="UP000052013"/>
    </source>
</evidence>
<dbReference type="InterPro" id="IPR039143">
    <property type="entry name" value="GNPNAT1-like"/>
</dbReference>
<feature type="domain" description="N-acetyltransferase" evidence="1">
    <location>
        <begin position="9"/>
        <end position="154"/>
    </location>
</feature>
<proteinExistence type="predicted"/>
<protein>
    <submittedName>
        <fullName evidence="2">Acetyltransferase</fullName>
    </submittedName>
</protein>
<dbReference type="STRING" id="1423739.FC85_GL001788"/>
<evidence type="ECO:0000259" key="1">
    <source>
        <dbReference type="PROSITE" id="PS51186"/>
    </source>
</evidence>
<dbReference type="Pfam" id="PF13673">
    <property type="entry name" value="Acetyltransf_10"/>
    <property type="match status" value="1"/>
</dbReference>
<accession>A0A0R1S8X4</accession>
<gene>
    <name evidence="2" type="ORF">FC85_GL001788</name>
</gene>
<keyword evidence="2" id="KW-0808">Transferase</keyword>
<reference evidence="2 3" key="1">
    <citation type="journal article" date="2015" name="Genome Announc.">
        <title>Expanding the biotechnology potential of lactobacilli through comparative genomics of 213 strains and associated genera.</title>
        <authorList>
            <person name="Sun Z."/>
            <person name="Harris H.M."/>
            <person name="McCann A."/>
            <person name="Guo C."/>
            <person name="Argimon S."/>
            <person name="Zhang W."/>
            <person name="Yang X."/>
            <person name="Jeffery I.B."/>
            <person name="Cooney J.C."/>
            <person name="Kagawa T.F."/>
            <person name="Liu W."/>
            <person name="Song Y."/>
            <person name="Salvetti E."/>
            <person name="Wrobel A."/>
            <person name="Rasinkangas P."/>
            <person name="Parkhill J."/>
            <person name="Rea M.C."/>
            <person name="O'Sullivan O."/>
            <person name="Ritari J."/>
            <person name="Douillard F.P."/>
            <person name="Paul Ross R."/>
            <person name="Yang R."/>
            <person name="Briner A.E."/>
            <person name="Felis G.E."/>
            <person name="de Vos W.M."/>
            <person name="Barrangou R."/>
            <person name="Klaenhammer T.R."/>
            <person name="Caufield P.W."/>
            <person name="Cui Y."/>
            <person name="Zhang H."/>
            <person name="O'Toole P.W."/>
        </authorList>
    </citation>
    <scope>NUCLEOTIDE SEQUENCE [LARGE SCALE GENOMIC DNA]</scope>
    <source>
        <strain evidence="2 3">DSM 14421</strain>
    </source>
</reference>